<dbReference type="GO" id="GO:0007264">
    <property type="term" value="P:small GTPase-mediated signal transduction"/>
    <property type="evidence" value="ECO:0007669"/>
    <property type="project" value="InterPro"/>
</dbReference>
<evidence type="ECO:0000256" key="14">
    <source>
        <dbReference type="SAM" id="Phobius"/>
    </source>
</evidence>
<dbReference type="PRINTS" id="PR00449">
    <property type="entry name" value="RASTRNSFRMNG"/>
</dbReference>
<feature type="signal peptide" evidence="15">
    <location>
        <begin position="1"/>
        <end position="18"/>
    </location>
</feature>
<dbReference type="InterPro" id="IPR011162">
    <property type="entry name" value="MHC_I/II-like_Ag-recog"/>
</dbReference>
<dbReference type="GO" id="GO:0009653">
    <property type="term" value="P:anatomical structure morphogenesis"/>
    <property type="evidence" value="ECO:0007669"/>
    <property type="project" value="UniProtKB-ARBA"/>
</dbReference>
<keyword evidence="14" id="KW-1133">Transmembrane helix</keyword>
<comment type="subcellular location">
    <subcellularLocation>
        <location evidence="2">Cell membrane</location>
        <topology evidence="2">Lipid-anchor</topology>
        <orientation evidence="2">Cytoplasmic side</orientation>
    </subcellularLocation>
    <subcellularLocation>
        <location evidence="1">Midbody</location>
    </subcellularLocation>
</comment>
<keyword evidence="6" id="KW-0488">Methylation</keyword>
<keyword evidence="5" id="KW-1003">Cell membrane</keyword>
<evidence type="ECO:0000256" key="7">
    <source>
        <dbReference type="ARBA" id="ARBA00022741"/>
    </source>
</evidence>
<dbReference type="InterPro" id="IPR027417">
    <property type="entry name" value="P-loop_NTPase"/>
</dbReference>
<dbReference type="PANTHER" id="PTHR24072">
    <property type="entry name" value="RHO FAMILY GTPASE"/>
    <property type="match status" value="1"/>
</dbReference>
<evidence type="ECO:0000256" key="12">
    <source>
        <dbReference type="ARBA" id="ARBA00023289"/>
    </source>
</evidence>
<dbReference type="InterPro" id="IPR013783">
    <property type="entry name" value="Ig-like_fold"/>
</dbReference>
<dbReference type="Gene3D" id="3.30.500.10">
    <property type="entry name" value="MHC class I-like antigen recognition-like"/>
    <property type="match status" value="1"/>
</dbReference>
<evidence type="ECO:0000256" key="2">
    <source>
        <dbReference type="ARBA" id="ARBA00004342"/>
    </source>
</evidence>
<dbReference type="GO" id="GO:0005737">
    <property type="term" value="C:cytoplasm"/>
    <property type="evidence" value="ECO:0007669"/>
    <property type="project" value="UniProtKB-ARBA"/>
</dbReference>
<dbReference type="InterPro" id="IPR037055">
    <property type="entry name" value="MHC_I-like_Ag-recog_sf"/>
</dbReference>
<organism evidence="17 18">
    <name type="scientific">Scophthalmus maximus</name>
    <name type="common">Turbot</name>
    <name type="synonym">Psetta maxima</name>
    <dbReference type="NCBI Taxonomy" id="52904"/>
    <lineage>
        <taxon>Eukaryota</taxon>
        <taxon>Metazoa</taxon>
        <taxon>Chordata</taxon>
        <taxon>Craniata</taxon>
        <taxon>Vertebrata</taxon>
        <taxon>Euteleostomi</taxon>
        <taxon>Actinopterygii</taxon>
        <taxon>Neopterygii</taxon>
        <taxon>Teleostei</taxon>
        <taxon>Neoteleostei</taxon>
        <taxon>Acanthomorphata</taxon>
        <taxon>Carangaria</taxon>
        <taxon>Pleuronectiformes</taxon>
        <taxon>Pleuronectoidei</taxon>
        <taxon>Scophthalmidae</taxon>
        <taxon>Scophthalmus</taxon>
    </lineage>
</organism>
<dbReference type="GO" id="GO:0005886">
    <property type="term" value="C:plasma membrane"/>
    <property type="evidence" value="ECO:0007669"/>
    <property type="project" value="UniProtKB-SubCell"/>
</dbReference>
<dbReference type="InterPro" id="IPR036179">
    <property type="entry name" value="Ig-like_dom_sf"/>
</dbReference>
<dbReference type="GO" id="GO:0003925">
    <property type="term" value="F:G protein activity"/>
    <property type="evidence" value="ECO:0007669"/>
    <property type="project" value="UniProtKB-EC"/>
</dbReference>
<dbReference type="PROSITE" id="PS51419">
    <property type="entry name" value="RAB"/>
    <property type="match status" value="1"/>
</dbReference>
<dbReference type="PROSITE" id="PS51421">
    <property type="entry name" value="RAS"/>
    <property type="match status" value="1"/>
</dbReference>
<evidence type="ECO:0000313" key="18">
    <source>
        <dbReference type="Proteomes" id="UP000438429"/>
    </source>
</evidence>
<gene>
    <name evidence="17" type="ORF">F2P81_022982</name>
</gene>
<feature type="chain" id="PRO_5025382557" description="Cell division control protein 42 homolog" evidence="15">
    <location>
        <begin position="19"/>
        <end position="566"/>
    </location>
</feature>
<dbReference type="GO" id="GO:0051130">
    <property type="term" value="P:positive regulation of cellular component organization"/>
    <property type="evidence" value="ECO:0007669"/>
    <property type="project" value="UniProtKB-ARBA"/>
</dbReference>
<dbReference type="CDD" id="cd01874">
    <property type="entry name" value="Cdc42"/>
    <property type="match status" value="1"/>
</dbReference>
<dbReference type="EMBL" id="VEVO01000021">
    <property type="protein sequence ID" value="KAF0024180.1"/>
    <property type="molecule type" value="Genomic_DNA"/>
</dbReference>
<dbReference type="SMART" id="SM00173">
    <property type="entry name" value="RAS"/>
    <property type="match status" value="1"/>
</dbReference>
<evidence type="ECO:0000256" key="1">
    <source>
        <dbReference type="ARBA" id="ARBA00004214"/>
    </source>
</evidence>
<dbReference type="Gene3D" id="2.60.40.10">
    <property type="entry name" value="Immunoglobulins"/>
    <property type="match status" value="1"/>
</dbReference>
<dbReference type="FunFam" id="3.40.50.300:FF:000167">
    <property type="entry name" value="Cell division control protein 42 homolog"/>
    <property type="match status" value="1"/>
</dbReference>
<dbReference type="Gene3D" id="3.40.50.300">
    <property type="entry name" value="P-loop containing nucleotide triphosphate hydrolases"/>
    <property type="match status" value="1"/>
</dbReference>
<dbReference type="GO" id="GO:0019901">
    <property type="term" value="F:protein kinase binding"/>
    <property type="evidence" value="ECO:0007669"/>
    <property type="project" value="UniProtKB-ARBA"/>
</dbReference>
<dbReference type="Pfam" id="PF07654">
    <property type="entry name" value="C1-set"/>
    <property type="match status" value="1"/>
</dbReference>
<dbReference type="GO" id="GO:0005525">
    <property type="term" value="F:GTP binding"/>
    <property type="evidence" value="ECO:0007669"/>
    <property type="project" value="UniProtKB-KW"/>
</dbReference>
<keyword evidence="15" id="KW-0732">Signal</keyword>
<evidence type="ECO:0000256" key="8">
    <source>
        <dbReference type="ARBA" id="ARBA00023134"/>
    </source>
</evidence>
<proteinExistence type="inferred from homology"/>
<comment type="similarity">
    <text evidence="3">Belongs to the small GTPase superfamily. Rho family. CDC42 subfamily.</text>
</comment>
<dbReference type="FunFam" id="2.60.40.10:FF:000943">
    <property type="entry name" value="Classical MHC class I molecule, alpha-chain"/>
    <property type="match status" value="1"/>
</dbReference>
<dbReference type="InterPro" id="IPR003597">
    <property type="entry name" value="Ig_C1-set"/>
</dbReference>
<name>A0A6A4RXX6_SCOMX</name>
<dbReference type="InterPro" id="IPR037874">
    <property type="entry name" value="Cdc42"/>
</dbReference>
<feature type="transmembrane region" description="Helical" evidence="14">
    <location>
        <begin position="310"/>
        <end position="333"/>
    </location>
</feature>
<comment type="catalytic activity">
    <reaction evidence="13">
        <text>GTP + H2O = GDP + phosphate + H(+)</text>
        <dbReference type="Rhea" id="RHEA:19669"/>
        <dbReference type="ChEBI" id="CHEBI:15377"/>
        <dbReference type="ChEBI" id="CHEBI:15378"/>
        <dbReference type="ChEBI" id="CHEBI:37565"/>
        <dbReference type="ChEBI" id="CHEBI:43474"/>
        <dbReference type="ChEBI" id="CHEBI:58189"/>
        <dbReference type="EC" id="3.6.5.2"/>
    </reaction>
    <physiologicalReaction direction="left-to-right" evidence="13">
        <dbReference type="Rhea" id="RHEA:19670"/>
    </physiologicalReaction>
</comment>
<dbReference type="SUPFAM" id="SSF52540">
    <property type="entry name" value="P-loop containing nucleoside triphosphate hydrolases"/>
    <property type="match status" value="1"/>
</dbReference>
<evidence type="ECO:0000256" key="11">
    <source>
        <dbReference type="ARBA" id="ARBA00023288"/>
    </source>
</evidence>
<keyword evidence="7" id="KW-0547">Nucleotide-binding</keyword>
<keyword evidence="14" id="KW-0812">Transmembrane</keyword>
<dbReference type="SMART" id="SM00407">
    <property type="entry name" value="IGc1"/>
    <property type="match status" value="1"/>
</dbReference>
<evidence type="ECO:0000256" key="15">
    <source>
        <dbReference type="SAM" id="SignalP"/>
    </source>
</evidence>
<evidence type="ECO:0000259" key="16">
    <source>
        <dbReference type="PROSITE" id="PS50835"/>
    </source>
</evidence>
<dbReference type="PROSITE" id="PS50835">
    <property type="entry name" value="IG_LIKE"/>
    <property type="match status" value="1"/>
</dbReference>
<dbReference type="InterPro" id="IPR003578">
    <property type="entry name" value="Small_GTPase_Rho"/>
</dbReference>
<evidence type="ECO:0000256" key="10">
    <source>
        <dbReference type="ARBA" id="ARBA00023180"/>
    </source>
</evidence>
<dbReference type="PROSITE" id="PS51420">
    <property type="entry name" value="RHO"/>
    <property type="match status" value="1"/>
</dbReference>
<evidence type="ECO:0000256" key="9">
    <source>
        <dbReference type="ARBA" id="ARBA00023136"/>
    </source>
</evidence>
<evidence type="ECO:0000256" key="3">
    <source>
        <dbReference type="ARBA" id="ARBA00008112"/>
    </source>
</evidence>
<reference evidence="17 18" key="1">
    <citation type="submission" date="2019-06" db="EMBL/GenBank/DDBJ databases">
        <title>Draft genomes of female and male turbot (Scophthalmus maximus).</title>
        <authorList>
            <person name="Xu H."/>
            <person name="Xu X.-W."/>
            <person name="Shao C."/>
            <person name="Chen S."/>
        </authorList>
    </citation>
    <scope>NUCLEOTIDE SEQUENCE [LARGE SCALE GENOMIC DNA]</scope>
    <source>
        <strain evidence="17">Ysfricsl-2016a</strain>
        <tissue evidence="17">Blood</tissue>
    </source>
</reference>
<dbReference type="Proteomes" id="UP000438429">
    <property type="component" value="Unassembled WGS sequence"/>
</dbReference>
<dbReference type="AlphaFoldDB" id="A0A6A4RXX6"/>
<feature type="domain" description="Ig-like" evidence="16">
    <location>
        <begin position="204"/>
        <end position="278"/>
    </location>
</feature>
<accession>A0A6A4RXX6</accession>
<dbReference type="InterPro" id="IPR007110">
    <property type="entry name" value="Ig-like_dom"/>
</dbReference>
<dbReference type="SUPFAM" id="SSF48726">
    <property type="entry name" value="Immunoglobulin"/>
    <property type="match status" value="1"/>
</dbReference>
<protein>
    <recommendedName>
        <fullName evidence="4">Cell division control protein 42 homolog</fullName>
    </recommendedName>
</protein>
<dbReference type="Pfam" id="PF00129">
    <property type="entry name" value="MHC_I"/>
    <property type="match status" value="1"/>
</dbReference>
<evidence type="ECO:0000256" key="5">
    <source>
        <dbReference type="ARBA" id="ARBA00022475"/>
    </source>
</evidence>
<dbReference type="SUPFAM" id="SSF54452">
    <property type="entry name" value="MHC antigen-recognition domain"/>
    <property type="match status" value="1"/>
</dbReference>
<keyword evidence="12" id="KW-0636">Prenylation</keyword>
<keyword evidence="8" id="KW-0342">GTP-binding</keyword>
<dbReference type="SMART" id="SM00175">
    <property type="entry name" value="RAB"/>
    <property type="match status" value="1"/>
</dbReference>
<evidence type="ECO:0000313" key="17">
    <source>
        <dbReference type="EMBL" id="KAF0024180.1"/>
    </source>
</evidence>
<dbReference type="InterPro" id="IPR001806">
    <property type="entry name" value="Small_GTPase"/>
</dbReference>
<keyword evidence="11" id="KW-0449">Lipoprotein</keyword>
<evidence type="ECO:0000256" key="6">
    <source>
        <dbReference type="ARBA" id="ARBA00022481"/>
    </source>
</evidence>
<dbReference type="InterPro" id="IPR011161">
    <property type="entry name" value="MHC_I-like_Ag-recog"/>
</dbReference>
<dbReference type="GO" id="GO:0030496">
    <property type="term" value="C:midbody"/>
    <property type="evidence" value="ECO:0007669"/>
    <property type="project" value="UniProtKB-SubCell"/>
</dbReference>
<sequence length="566" mass="63686">MKPSLLLLLLLLCGVSSPAKHSLKFFLTASSGLPDLPQFVGVAVVNGVTTGSCDTTSNMVHVKQAWVKRYVESDPQHLQWYTGECFQILPYHFKAHIDMFRQRFNQSEGVHILQKMNGCEWDEETGEVIGFMQYGYDGEDYIALDLKTQTWIASKPQAVVTKLSWDADKGRMKLYDNFITQICPEWLRGYLEYGNSSLLRTELPSVSLLQKSPSSPVSCHATGFYPDRAVMFWRKDGEELHEDVDVDEILPNHDGTFQMSVELHISPVAPEDWGRYDCVFRLSGVKEDIVIKLDEAVIRTNRVKPSNTTVSIVIVVLVVLVVVSAAVLGFIVYKKKKVVSPPPRKYNSCELLFKLSRTTFVLQVKEGYKKLCVQSMQTIKCVVVGDGAVGKTCLLISYTTNKFPSEYVPTVFDNYAVTVMIGGEPYTLGLFDTAGQEDYDRLRPLSYPQTDVFLVCFSVVSPSSFENVREKWVPEISHHCPRTPFLLVGTQVDLRDDSNTLEKLAKNKQRALSCESGEKLGRELKAVKYVECSALTQRGLKNVFDEAILAALEPPDNKPKKRCVLL</sequence>
<evidence type="ECO:0000256" key="13">
    <source>
        <dbReference type="ARBA" id="ARBA00047660"/>
    </source>
</evidence>
<comment type="caution">
    <text evidence="17">The sequence shown here is derived from an EMBL/GenBank/DDBJ whole genome shotgun (WGS) entry which is preliminary data.</text>
</comment>
<keyword evidence="9 14" id="KW-0472">Membrane</keyword>
<dbReference type="NCBIfam" id="TIGR00231">
    <property type="entry name" value="small_GTP"/>
    <property type="match status" value="1"/>
</dbReference>
<dbReference type="SMART" id="SM00174">
    <property type="entry name" value="RHO"/>
    <property type="match status" value="1"/>
</dbReference>
<keyword evidence="10" id="KW-0325">Glycoprotein</keyword>
<dbReference type="Pfam" id="PF00071">
    <property type="entry name" value="Ras"/>
    <property type="match status" value="1"/>
</dbReference>
<dbReference type="InterPro" id="IPR005225">
    <property type="entry name" value="Small_GTP-bd"/>
</dbReference>
<evidence type="ECO:0000256" key="4">
    <source>
        <dbReference type="ARBA" id="ARBA00016061"/>
    </source>
</evidence>